<sequence length="46" mass="5234">MCHLIGSIRLEAMITIARYGRTTRHRAQRAIAMTVLFVVTIRTASF</sequence>
<dbReference type="Proteomes" id="UP000006180">
    <property type="component" value="Chromosome"/>
</dbReference>
<protein>
    <submittedName>
        <fullName evidence="1">Uncharacterized protein</fullName>
    </submittedName>
</protein>
<dbReference type="HOGENOM" id="CLU_3189056_0_0_5"/>
<dbReference type="AlphaFoldDB" id="I3X9L7"/>
<dbReference type="STRING" id="1185652.USDA257_c40290"/>
<accession>I3X9L7</accession>
<evidence type="ECO:0000313" key="2">
    <source>
        <dbReference type="Proteomes" id="UP000006180"/>
    </source>
</evidence>
<dbReference type="KEGG" id="sfd:USDA257_c40290"/>
<proteinExistence type="predicted"/>
<dbReference type="EMBL" id="CP003563">
    <property type="protein sequence ID" value="AFL52573.1"/>
    <property type="molecule type" value="Genomic_DNA"/>
</dbReference>
<reference evidence="1 2" key="1">
    <citation type="journal article" date="2012" name="J. Bacteriol.">
        <title>Complete genome sequence of the broad-host-range strain Sinorhizobium fredii USDA257.</title>
        <authorList>
            <person name="Schuldes J."/>
            <person name="Rodriguez Orbegoso M."/>
            <person name="Schmeisser C."/>
            <person name="Krishnan H.B."/>
            <person name="Daniel R."/>
            <person name="Streit W.R."/>
        </authorList>
    </citation>
    <scope>NUCLEOTIDE SEQUENCE [LARGE SCALE GENOMIC DNA]</scope>
    <source>
        <strain evidence="1 2">USDA 257</strain>
    </source>
</reference>
<evidence type="ECO:0000313" key="1">
    <source>
        <dbReference type="EMBL" id="AFL52573.1"/>
    </source>
</evidence>
<name>I3X9L7_SINF2</name>
<dbReference type="PATRIC" id="fig|1185652.3.peg.4182"/>
<organism evidence="1 2">
    <name type="scientific">Sinorhizobium fredii (strain USDA 257)</name>
    <dbReference type="NCBI Taxonomy" id="1185652"/>
    <lineage>
        <taxon>Bacteria</taxon>
        <taxon>Pseudomonadati</taxon>
        <taxon>Pseudomonadota</taxon>
        <taxon>Alphaproteobacteria</taxon>
        <taxon>Hyphomicrobiales</taxon>
        <taxon>Rhizobiaceae</taxon>
        <taxon>Sinorhizobium/Ensifer group</taxon>
        <taxon>Sinorhizobium</taxon>
    </lineage>
</organism>
<gene>
    <name evidence="1" type="ORF">USDA257_c40290</name>
</gene>